<gene>
    <name evidence="2" type="ORF">AVEN_10810_1</name>
</gene>
<proteinExistence type="predicted"/>
<feature type="region of interest" description="Disordered" evidence="1">
    <location>
        <begin position="1"/>
        <end position="66"/>
    </location>
</feature>
<organism evidence="2 3">
    <name type="scientific">Araneus ventricosus</name>
    <name type="common">Orbweaver spider</name>
    <name type="synonym">Epeira ventricosa</name>
    <dbReference type="NCBI Taxonomy" id="182803"/>
    <lineage>
        <taxon>Eukaryota</taxon>
        <taxon>Metazoa</taxon>
        <taxon>Ecdysozoa</taxon>
        <taxon>Arthropoda</taxon>
        <taxon>Chelicerata</taxon>
        <taxon>Arachnida</taxon>
        <taxon>Araneae</taxon>
        <taxon>Araneomorphae</taxon>
        <taxon>Entelegynae</taxon>
        <taxon>Araneoidea</taxon>
        <taxon>Araneidae</taxon>
        <taxon>Araneus</taxon>
    </lineage>
</organism>
<name>A0A4Y2SHI0_ARAVE</name>
<reference evidence="2 3" key="1">
    <citation type="journal article" date="2019" name="Sci. Rep.">
        <title>Orb-weaving spider Araneus ventricosus genome elucidates the spidroin gene catalogue.</title>
        <authorList>
            <person name="Kono N."/>
            <person name="Nakamura H."/>
            <person name="Ohtoshi R."/>
            <person name="Moran D.A.P."/>
            <person name="Shinohara A."/>
            <person name="Yoshida Y."/>
            <person name="Fujiwara M."/>
            <person name="Mori M."/>
            <person name="Tomita M."/>
            <person name="Arakawa K."/>
        </authorList>
    </citation>
    <scope>NUCLEOTIDE SEQUENCE [LARGE SCALE GENOMIC DNA]</scope>
</reference>
<keyword evidence="3" id="KW-1185">Reference proteome</keyword>
<sequence>MRLKGSRGSGRQSTRQDRASQRKSSRKIEESREEAHSELERQTNQFPGNPDSRIPDHPQIPDIRRTNVLTGFQTSLTLWELCERDGIIVKSQITCGFPEDQR</sequence>
<dbReference type="AlphaFoldDB" id="A0A4Y2SHI0"/>
<protein>
    <submittedName>
        <fullName evidence="2">Uncharacterized protein</fullName>
    </submittedName>
</protein>
<accession>A0A4Y2SHI0</accession>
<evidence type="ECO:0000256" key="1">
    <source>
        <dbReference type="SAM" id="MobiDB-lite"/>
    </source>
</evidence>
<comment type="caution">
    <text evidence="2">The sequence shown here is derived from an EMBL/GenBank/DDBJ whole genome shotgun (WGS) entry which is preliminary data.</text>
</comment>
<evidence type="ECO:0000313" key="3">
    <source>
        <dbReference type="Proteomes" id="UP000499080"/>
    </source>
</evidence>
<dbReference type="Proteomes" id="UP000499080">
    <property type="component" value="Unassembled WGS sequence"/>
</dbReference>
<dbReference type="EMBL" id="BGPR01021705">
    <property type="protein sequence ID" value="GBN87233.1"/>
    <property type="molecule type" value="Genomic_DNA"/>
</dbReference>
<evidence type="ECO:0000313" key="2">
    <source>
        <dbReference type="EMBL" id="GBN87233.1"/>
    </source>
</evidence>
<feature type="compositionally biased region" description="Basic and acidic residues" evidence="1">
    <location>
        <begin position="14"/>
        <end position="41"/>
    </location>
</feature>